<evidence type="ECO:0000256" key="7">
    <source>
        <dbReference type="HAMAP-Rule" id="MF_00141"/>
    </source>
</evidence>
<feature type="domain" description="Translation elongation factor P/YeiP central" evidence="11">
    <location>
        <begin position="67"/>
        <end position="121"/>
    </location>
</feature>
<dbReference type="Gene3D" id="2.30.30.30">
    <property type="match status" value="1"/>
</dbReference>
<comment type="function">
    <text evidence="7">Involved in peptide bond synthesis. Stimulates efficient translation and peptide-bond synthesis on native or reconstituted 70S ribosomes in vitro. Probably functions indirectly by altering the affinity of the ribosome for aminoacyl-tRNA, thus increasing their reactivity as acceptors for peptidyl transferase.</text>
</comment>
<dbReference type="RefSeq" id="WP_307262267.1">
    <property type="nucleotide sequence ID" value="NZ_JAUSVL010000001.1"/>
</dbReference>
<dbReference type="InterPro" id="IPR012340">
    <property type="entry name" value="NA-bd_OB-fold"/>
</dbReference>
<evidence type="ECO:0000256" key="9">
    <source>
        <dbReference type="RuleBase" id="RU004389"/>
    </source>
</evidence>
<evidence type="ECO:0000256" key="8">
    <source>
        <dbReference type="NCBIfam" id="TIGR00038"/>
    </source>
</evidence>
<dbReference type="InterPro" id="IPR011768">
    <property type="entry name" value="Transl_elongation_fac_P"/>
</dbReference>
<evidence type="ECO:0000259" key="10">
    <source>
        <dbReference type="SMART" id="SM00841"/>
    </source>
</evidence>
<evidence type="ECO:0000256" key="3">
    <source>
        <dbReference type="ARBA" id="ARBA00009479"/>
    </source>
</evidence>
<dbReference type="InterPro" id="IPR001059">
    <property type="entry name" value="Transl_elong_P/YeiP_cen"/>
</dbReference>
<dbReference type="SMART" id="SM01185">
    <property type="entry name" value="EFP"/>
    <property type="match status" value="1"/>
</dbReference>
<comment type="similarity">
    <text evidence="3 7 9">Belongs to the elongation factor P family.</text>
</comment>
<dbReference type="NCBIfam" id="NF001810">
    <property type="entry name" value="PRK00529.1"/>
    <property type="match status" value="1"/>
</dbReference>
<evidence type="ECO:0000256" key="1">
    <source>
        <dbReference type="ARBA" id="ARBA00004496"/>
    </source>
</evidence>
<comment type="caution">
    <text evidence="12">The sequence shown here is derived from an EMBL/GenBank/DDBJ whole genome shotgun (WGS) entry which is preliminary data.</text>
</comment>
<dbReference type="Pfam" id="PF08207">
    <property type="entry name" value="EFP_N"/>
    <property type="match status" value="1"/>
</dbReference>
<dbReference type="SUPFAM" id="SSF50249">
    <property type="entry name" value="Nucleic acid-binding proteins"/>
    <property type="match status" value="2"/>
</dbReference>
<keyword evidence="6 7" id="KW-0648">Protein biosynthesis</keyword>
<keyword evidence="5 7" id="KW-0251">Elongation factor</keyword>
<evidence type="ECO:0000256" key="4">
    <source>
        <dbReference type="ARBA" id="ARBA00022490"/>
    </source>
</evidence>
<dbReference type="PANTHER" id="PTHR30053">
    <property type="entry name" value="ELONGATION FACTOR P"/>
    <property type="match status" value="1"/>
</dbReference>
<dbReference type="Gene3D" id="2.40.50.140">
    <property type="entry name" value="Nucleic acid-binding proteins"/>
    <property type="match status" value="2"/>
</dbReference>
<dbReference type="SMART" id="SM00841">
    <property type="entry name" value="Elong-fact-P_C"/>
    <property type="match status" value="1"/>
</dbReference>
<evidence type="ECO:0000256" key="6">
    <source>
        <dbReference type="ARBA" id="ARBA00022917"/>
    </source>
</evidence>
<dbReference type="HAMAP" id="MF_00141">
    <property type="entry name" value="EF_P"/>
    <property type="match status" value="1"/>
</dbReference>
<dbReference type="AlphaFoldDB" id="A0AAE3VHQ0"/>
<dbReference type="CDD" id="cd04470">
    <property type="entry name" value="S1_EF-P_repeat_1"/>
    <property type="match status" value="1"/>
</dbReference>
<evidence type="ECO:0000313" key="12">
    <source>
        <dbReference type="EMBL" id="MDQ0290611.1"/>
    </source>
</evidence>
<dbReference type="Pfam" id="PF01132">
    <property type="entry name" value="EFP"/>
    <property type="match status" value="1"/>
</dbReference>
<dbReference type="Proteomes" id="UP001238163">
    <property type="component" value="Unassembled WGS sequence"/>
</dbReference>
<evidence type="ECO:0000259" key="11">
    <source>
        <dbReference type="SMART" id="SM01185"/>
    </source>
</evidence>
<dbReference type="InterPro" id="IPR014722">
    <property type="entry name" value="Rib_uL2_dom2"/>
</dbReference>
<comment type="subcellular location">
    <subcellularLocation>
        <location evidence="1 7">Cytoplasm</location>
    </subcellularLocation>
</comment>
<dbReference type="PROSITE" id="PS01275">
    <property type="entry name" value="EFP"/>
    <property type="match status" value="1"/>
</dbReference>
<protein>
    <recommendedName>
        <fullName evidence="7 8">Elongation factor P</fullName>
        <shortName evidence="7">EF-P</shortName>
    </recommendedName>
</protein>
<dbReference type="InterPro" id="IPR013185">
    <property type="entry name" value="Transl_elong_KOW-like"/>
</dbReference>
<dbReference type="InterPro" id="IPR013852">
    <property type="entry name" value="Transl_elong_P/YeiP_CS"/>
</dbReference>
<dbReference type="Pfam" id="PF09285">
    <property type="entry name" value="Elong-fact-P_C"/>
    <property type="match status" value="1"/>
</dbReference>
<proteinExistence type="inferred from homology"/>
<dbReference type="InterPro" id="IPR020599">
    <property type="entry name" value="Transl_elong_fac_P/YeiP"/>
</dbReference>
<name>A0AAE3VHQ0_9BACT</name>
<dbReference type="InterPro" id="IPR008991">
    <property type="entry name" value="Translation_prot_SH3-like_sf"/>
</dbReference>
<keyword evidence="4 7" id="KW-0963">Cytoplasm</keyword>
<gene>
    <name evidence="7" type="primary">efp</name>
    <name evidence="12" type="ORF">J3R75_002718</name>
</gene>
<evidence type="ECO:0000256" key="5">
    <source>
        <dbReference type="ARBA" id="ARBA00022768"/>
    </source>
</evidence>
<dbReference type="InterPro" id="IPR015365">
    <property type="entry name" value="Elong-fact-P_C"/>
</dbReference>
<dbReference type="GO" id="GO:0003746">
    <property type="term" value="F:translation elongation factor activity"/>
    <property type="evidence" value="ECO:0007669"/>
    <property type="project" value="UniProtKB-UniRule"/>
</dbReference>
<dbReference type="FunFam" id="2.40.50.140:FF:000009">
    <property type="entry name" value="Elongation factor P"/>
    <property type="match status" value="1"/>
</dbReference>
<dbReference type="SUPFAM" id="SSF50104">
    <property type="entry name" value="Translation proteins SH3-like domain"/>
    <property type="match status" value="1"/>
</dbReference>
<dbReference type="EMBL" id="JAUSVL010000001">
    <property type="protein sequence ID" value="MDQ0290611.1"/>
    <property type="molecule type" value="Genomic_DNA"/>
</dbReference>
<comment type="pathway">
    <text evidence="2 7">Protein biosynthesis; polypeptide chain elongation.</text>
</comment>
<dbReference type="FunFam" id="2.40.50.140:FF:000004">
    <property type="entry name" value="Elongation factor P"/>
    <property type="match status" value="1"/>
</dbReference>
<feature type="domain" description="Elongation factor P C-terminal" evidence="10">
    <location>
        <begin position="129"/>
        <end position="184"/>
    </location>
</feature>
<dbReference type="NCBIfam" id="TIGR00038">
    <property type="entry name" value="efp"/>
    <property type="match status" value="1"/>
</dbReference>
<evidence type="ECO:0000313" key="13">
    <source>
        <dbReference type="Proteomes" id="UP001238163"/>
    </source>
</evidence>
<dbReference type="PANTHER" id="PTHR30053:SF12">
    <property type="entry name" value="ELONGATION FACTOR P (EF-P) FAMILY PROTEIN"/>
    <property type="match status" value="1"/>
</dbReference>
<dbReference type="PIRSF" id="PIRSF005901">
    <property type="entry name" value="EF-P"/>
    <property type="match status" value="1"/>
</dbReference>
<reference evidence="12" key="1">
    <citation type="submission" date="2023-07" db="EMBL/GenBank/DDBJ databases">
        <title>Genomic Encyclopedia of Type Strains, Phase IV (KMG-IV): sequencing the most valuable type-strain genomes for metagenomic binning, comparative biology and taxonomic classification.</title>
        <authorList>
            <person name="Goeker M."/>
        </authorList>
    </citation>
    <scope>NUCLEOTIDE SEQUENCE</scope>
    <source>
        <strain evidence="12">DSM 24202</strain>
    </source>
</reference>
<dbReference type="GO" id="GO:0043043">
    <property type="term" value="P:peptide biosynthetic process"/>
    <property type="evidence" value="ECO:0007669"/>
    <property type="project" value="InterPro"/>
</dbReference>
<evidence type="ECO:0000256" key="2">
    <source>
        <dbReference type="ARBA" id="ARBA00004815"/>
    </source>
</evidence>
<sequence>MYEAADLRKGLKIEVDGEPYIVTEFDFCKPGKGQALYRCKLKSMLSGGTMDRTFRSVDKIGKPDLEEKELLYSYDEGDFYVFQDPETNDEVRIDAKVIGDNKYFLDDNMECSILFYRERPIEITLPFFVEKKIADTEPGARGDTATNVTKPARIENGYEIQVPLFVNLGDTVRIDTRTGQYADRVSKA</sequence>
<accession>A0AAE3VHQ0</accession>
<dbReference type="GO" id="GO:0005829">
    <property type="term" value="C:cytosol"/>
    <property type="evidence" value="ECO:0007669"/>
    <property type="project" value="UniProtKB-ARBA"/>
</dbReference>
<dbReference type="FunFam" id="2.30.30.30:FF:000003">
    <property type="entry name" value="Elongation factor P"/>
    <property type="match status" value="1"/>
</dbReference>
<keyword evidence="13" id="KW-1185">Reference proteome</keyword>
<organism evidence="12 13">
    <name type="scientific">Oligosphaera ethanolica</name>
    <dbReference type="NCBI Taxonomy" id="760260"/>
    <lineage>
        <taxon>Bacteria</taxon>
        <taxon>Pseudomonadati</taxon>
        <taxon>Lentisphaerota</taxon>
        <taxon>Oligosphaeria</taxon>
        <taxon>Oligosphaerales</taxon>
        <taxon>Oligosphaeraceae</taxon>
        <taxon>Oligosphaera</taxon>
    </lineage>
</organism>
<dbReference type="CDD" id="cd05794">
    <property type="entry name" value="S1_EF-P_repeat_2"/>
    <property type="match status" value="1"/>
</dbReference>